<evidence type="ECO:0000313" key="2">
    <source>
        <dbReference type="Proteomes" id="UP000008370"/>
    </source>
</evidence>
<proteinExistence type="predicted"/>
<organism evidence="1 2">
    <name type="scientific">Phanerochaete carnosa (strain HHB-10118-sp)</name>
    <name type="common">White-rot fungus</name>
    <name type="synonym">Peniophora carnosa</name>
    <dbReference type="NCBI Taxonomy" id="650164"/>
    <lineage>
        <taxon>Eukaryota</taxon>
        <taxon>Fungi</taxon>
        <taxon>Dikarya</taxon>
        <taxon>Basidiomycota</taxon>
        <taxon>Agaricomycotina</taxon>
        <taxon>Agaricomycetes</taxon>
        <taxon>Polyporales</taxon>
        <taxon>Phanerochaetaceae</taxon>
        <taxon>Phanerochaete</taxon>
    </lineage>
</organism>
<keyword evidence="2" id="KW-1185">Reference proteome</keyword>
<gene>
    <name evidence="1" type="ORF">PHACADRAFT_190914</name>
</gene>
<dbReference type="HOGENOM" id="CLU_2237529_0_0_1"/>
<protein>
    <submittedName>
        <fullName evidence="1">Uncharacterized protein</fullName>
    </submittedName>
</protein>
<dbReference type="InParanoid" id="K5WCN3"/>
<dbReference type="AlphaFoldDB" id="K5WCN3"/>
<name>K5WCN3_PHACS</name>
<dbReference type="KEGG" id="pco:PHACADRAFT_190914"/>
<reference evidence="1 2" key="1">
    <citation type="journal article" date="2012" name="BMC Genomics">
        <title>Comparative genomics of the white-rot fungi, Phanerochaete carnosa and P. chrysosporium, to elucidate the genetic basis of the distinct wood types they colonize.</title>
        <authorList>
            <person name="Suzuki H."/>
            <person name="MacDonald J."/>
            <person name="Syed K."/>
            <person name="Salamov A."/>
            <person name="Hori C."/>
            <person name="Aerts A."/>
            <person name="Henrissat B."/>
            <person name="Wiebenga A."/>
            <person name="vanKuyk P.A."/>
            <person name="Barry K."/>
            <person name="Lindquist E."/>
            <person name="LaButti K."/>
            <person name="Lapidus A."/>
            <person name="Lucas S."/>
            <person name="Coutinho P."/>
            <person name="Gong Y."/>
            <person name="Samejima M."/>
            <person name="Mahadevan R."/>
            <person name="Abou-Zaid M."/>
            <person name="de Vries R.P."/>
            <person name="Igarashi K."/>
            <person name="Yadav J.S."/>
            <person name="Grigoriev I.V."/>
            <person name="Master E.R."/>
        </authorList>
    </citation>
    <scope>NUCLEOTIDE SEQUENCE [LARGE SCALE GENOMIC DNA]</scope>
    <source>
        <strain evidence="1 2">HHB-10118-sp</strain>
    </source>
</reference>
<dbReference type="RefSeq" id="XP_007391131.1">
    <property type="nucleotide sequence ID" value="XM_007391069.1"/>
</dbReference>
<sequence>MRRLKKTLQSSETKDAASTAAGALKQALGIFSGVAGNLGVPGVQIGVSVLSTLLDLVQKSHANTESINDLAKKVGDLTTAMEECTKIYGQNIPGPMQARLGRLFS</sequence>
<accession>K5WCN3</accession>
<evidence type="ECO:0000313" key="1">
    <source>
        <dbReference type="EMBL" id="EKM61728.1"/>
    </source>
</evidence>
<dbReference type="GeneID" id="18910706"/>
<dbReference type="Proteomes" id="UP000008370">
    <property type="component" value="Unassembled WGS sequence"/>
</dbReference>
<dbReference type="EMBL" id="JH930468">
    <property type="protein sequence ID" value="EKM61728.1"/>
    <property type="molecule type" value="Genomic_DNA"/>
</dbReference>